<organism evidence="2">
    <name type="scientific">Elizabethkingia anophelis</name>
    <dbReference type="NCBI Taxonomy" id="1117645"/>
    <lineage>
        <taxon>Bacteria</taxon>
        <taxon>Pseudomonadati</taxon>
        <taxon>Bacteroidota</taxon>
        <taxon>Flavobacteriia</taxon>
        <taxon>Flavobacteriales</taxon>
        <taxon>Weeksellaceae</taxon>
        <taxon>Elizabethkingia</taxon>
    </lineage>
</organism>
<sequence length="244" mass="28390">MNYLDLLHKFWDYNQKEPLGTTAIGMYLFLLEMWYVNEENDFKVSDIAICEKLLLTRPTVKVTKEKLRNCGLIYYETQNGLPSYYRIILDYTSLRKGEKPKKDVAERNQKSGEPLEKTKDIPSILKEVPSEEIEKPKVMTPPSQEPVKPNVITDNKVIPTLTEIIDFAKTLPKYDPSLDSRIQERYESWVNNGWRTLRNDPIKDWEPLLKATLPFIVKTPQNGTLTLDNIPNIKVPKPKSTYNE</sequence>
<reference evidence="2" key="8">
    <citation type="journal article" date="2018" name="J. ISSAAS">
        <title>In Silico Identification of Three Types of Integrative and Conjugative Elements (ICEs) in Elizabethkingia anophelis Strains Isolated from Around the World.</title>
        <authorList>
            <person name="Xu J."/>
            <person name="Pei D."/>
            <person name="Nicholson A."/>
            <person name="Lan Y."/>
            <person name="Xia Q."/>
        </authorList>
    </citation>
    <scope>NUCLEOTIDE SEQUENCE</scope>
</reference>
<reference evidence="2" key="5">
    <citation type="journal article" date="2017" name="Genome Announc.">
        <title>Complete Circularized Genome Sequences of Four Strains of Elizabethkingia anophelis, Including Two Novel Strains Isolated from Wild-Caught Anopheles sinensis.</title>
        <authorList>
            <person name="Pei D."/>
            <person name="Nicholson A.C."/>
            <person name="Jiang J."/>
            <person name="Chen H."/>
            <person name="Whitney A.M."/>
            <person name="Villarma A."/>
            <person name="Bell M."/>
            <person name="Humrighouse B."/>
            <person name="Rowe L.A."/>
            <person name="Sheth M."/>
            <person name="Batra D."/>
            <person name="Juieng P."/>
            <person name="Loparev V.N."/>
            <person name="McQuiston J.R."/>
            <person name="Lan Y."/>
            <person name="Ma Y."/>
            <person name="Xu J."/>
        </authorList>
    </citation>
    <scope>NUCLEOTIDE SEQUENCE</scope>
</reference>
<name>A0A455ZFF6_9FLAO</name>
<gene>
    <name evidence="2" type="primary">ICEEaIII(1)_R26_47506_48240</name>
</gene>
<feature type="compositionally biased region" description="Basic and acidic residues" evidence="1">
    <location>
        <begin position="99"/>
        <end position="120"/>
    </location>
</feature>
<feature type="region of interest" description="Disordered" evidence="1">
    <location>
        <begin position="99"/>
        <end position="121"/>
    </location>
</feature>
<protein>
    <submittedName>
        <fullName evidence="2">Uncharacterized protein</fullName>
    </submittedName>
</protein>
<reference evidence="2" key="6">
    <citation type="journal article" date="2017" name="Nat. Commun.">
        <title>Evolutionary dynamics and genomic features of the Elizabethkingia anophelis 2015 to 2016 Wisconsin outbreak strain.</title>
        <authorList>
            <person name="Perrin A."/>
            <person name="Larsonneur E."/>
            <person name="Nicholson A.C."/>
            <person name="Edwards D.J."/>
            <person name="Gundlach K.M."/>
            <person name="Whitney A.M."/>
            <person name="Gulvik C.A."/>
            <person name="Bell M.E."/>
            <person name="Rendueles O."/>
            <person name="Cury J."/>
            <person name="Hugon P."/>
            <person name="Clermont D."/>
            <person name="Enouf V."/>
            <person name="Loparev V."/>
            <person name="Juieng P."/>
            <person name="Monson T."/>
            <person name="Warshauer D."/>
            <person name="Elbadawi L.I."/>
            <person name="Walters M.S."/>
            <person name="Crist M.B."/>
            <person name="Noble-Wang J."/>
            <person name="Borlaug G."/>
            <person name="Rocha E.P.C."/>
            <person name="Criscuolo A."/>
            <person name="Touchon M."/>
            <person name="Davis J.P."/>
            <person name="Holt K.E."/>
            <person name="McQuiston J.R."/>
            <person name="Brisse S."/>
        </authorList>
    </citation>
    <scope>NUCLEOTIDE SEQUENCE</scope>
</reference>
<dbReference type="AlphaFoldDB" id="A0A455ZFF6"/>
<reference evidence="2" key="7">
    <citation type="journal article" date="2017" name="Sci. Rep.">
        <title>Genomic features, phylogenetic relationships, and comparative genomics of Elizabethkingia anophelis strain EM361-97 isolated in Taiwan.</title>
        <authorList>
            <person name="Lin J.N."/>
            <person name="Lai C.H."/>
            <person name="Yang C.H."/>
            <person name="Huang Y.H."/>
            <person name="Lin H.H."/>
        </authorList>
    </citation>
    <scope>NUCLEOTIDE SEQUENCE</scope>
</reference>
<proteinExistence type="predicted"/>
<reference evidence="2" key="4">
    <citation type="journal article" date="2016" name="Sci. Rep.">
        <title>Genomic epidemiology and global diversity of the emerging bacterial pathogen Elizabethkingia anophelis.</title>
        <authorList>
            <person name="Breurec S."/>
            <person name="Criscuolo A."/>
            <person name="Diancourt L."/>
            <person name="Rendueles O."/>
            <person name="Vandenbogaert M."/>
            <person name="Passet V."/>
            <person name="Caro V."/>
            <person name="Rocha E.P."/>
            <person name="Touchon M."/>
            <person name="Brisse S."/>
        </authorList>
    </citation>
    <scope>NUCLEOTIDE SEQUENCE</scope>
</reference>
<evidence type="ECO:0000313" key="2">
    <source>
        <dbReference type="EMBL" id="DAC75496.1"/>
    </source>
</evidence>
<accession>A0A455ZFF6</accession>
<evidence type="ECO:0000256" key="1">
    <source>
        <dbReference type="SAM" id="MobiDB-lite"/>
    </source>
</evidence>
<reference evidence="2" key="2">
    <citation type="journal article" date="2014" name="PLoS ONE">
        <title>Insights from the genome annotation of Elizabethkingia anophelis from the malaria vector Anopheles gambiae.</title>
        <authorList>
            <person name="Kukutla P."/>
            <person name="Lindberg B.G."/>
            <person name="Pei D."/>
            <person name="Rayl M."/>
            <person name="Yu W."/>
            <person name="Steritz M."/>
            <person name="Faye I."/>
            <person name="Xu J."/>
        </authorList>
    </citation>
    <scope>NUCLEOTIDE SEQUENCE</scope>
</reference>
<dbReference type="EMBL" id="BK010606">
    <property type="protein sequence ID" value="DAC75496.1"/>
    <property type="molecule type" value="Genomic_DNA"/>
</dbReference>
<reference evidence="2" key="1">
    <citation type="journal article" date="2014" name="Genome Biol. Evol.">
        <title>Comparative genomic analysis of malaria mosquito vector-associated novel pathogen Elizabethkingia anophelis.</title>
        <authorList>
            <person name="Teo J."/>
            <person name="Tan S.Y."/>
            <person name="Liu Y."/>
            <person name="Tay M."/>
            <person name="Ding Y."/>
            <person name="Li Y."/>
            <person name="Kjelleberg S."/>
            <person name="Givskov M."/>
            <person name="Lin R.T."/>
            <person name="Yang L."/>
        </authorList>
    </citation>
    <scope>NUCLEOTIDE SEQUENCE</scope>
</reference>
<dbReference type="GeneID" id="56686086"/>
<reference evidence="2" key="3">
    <citation type="journal article" date="2016" name="Genome Announc.">
        <title>Complete Genome Sequences of Four Strains from the 2015-2016 Elizabethkingia anophelis Outbreak.</title>
        <authorList>
            <person name="Nicholson A.C."/>
            <person name="Whitney A.M."/>
            <person name="Emery B.D."/>
            <person name="Bell M.E."/>
            <person name="Gartin J.T."/>
            <person name="Humrighouse B.W."/>
            <person name="Loparev V.N."/>
            <person name="Batra D."/>
            <person name="Sheth M."/>
            <person name="Rowe L.A."/>
            <person name="Juieng P."/>
            <person name="Knipe K."/>
            <person name="Gulvik C."/>
            <person name="McQuiston J.R."/>
        </authorList>
    </citation>
    <scope>NUCLEOTIDE SEQUENCE</scope>
</reference>
<dbReference type="RefSeq" id="WP_009092453.1">
    <property type="nucleotide sequence ID" value="NZ_CBCRWW010000028.1"/>
</dbReference>